<dbReference type="InterPro" id="IPR035965">
    <property type="entry name" value="PAS-like_dom_sf"/>
</dbReference>
<dbReference type="Pfam" id="PF00990">
    <property type="entry name" value="GGDEF"/>
    <property type="match status" value="1"/>
</dbReference>
<dbReference type="CDD" id="cd01949">
    <property type="entry name" value="GGDEF"/>
    <property type="match status" value="1"/>
</dbReference>
<dbReference type="InterPro" id="IPR013656">
    <property type="entry name" value="PAS_4"/>
</dbReference>
<feature type="region of interest" description="Disordered" evidence="3">
    <location>
        <begin position="1"/>
        <end position="32"/>
    </location>
</feature>
<evidence type="ECO:0000259" key="4">
    <source>
        <dbReference type="PROSITE" id="PS50113"/>
    </source>
</evidence>
<dbReference type="EC" id="2.7.7.65" evidence="1"/>
<dbReference type="SUPFAM" id="SSF55785">
    <property type="entry name" value="PYP-like sensor domain (PAS domain)"/>
    <property type="match status" value="3"/>
</dbReference>
<dbReference type="Gene3D" id="3.30.450.20">
    <property type="entry name" value="PAS domain"/>
    <property type="match status" value="3"/>
</dbReference>
<dbReference type="PROSITE" id="PS50887">
    <property type="entry name" value="GGDEF"/>
    <property type="match status" value="1"/>
</dbReference>
<dbReference type="Gene3D" id="3.30.70.270">
    <property type="match status" value="1"/>
</dbReference>
<dbReference type="Pfam" id="PF08447">
    <property type="entry name" value="PAS_3"/>
    <property type="match status" value="1"/>
</dbReference>
<dbReference type="Gene3D" id="2.10.70.100">
    <property type="match status" value="1"/>
</dbReference>
<keyword evidence="7" id="KW-1185">Reference proteome</keyword>
<dbReference type="NCBIfam" id="TIGR00229">
    <property type="entry name" value="sensory_box"/>
    <property type="match status" value="1"/>
</dbReference>
<dbReference type="SMART" id="SM00091">
    <property type="entry name" value="PAS"/>
    <property type="match status" value="3"/>
</dbReference>
<dbReference type="Pfam" id="PF08448">
    <property type="entry name" value="PAS_4"/>
    <property type="match status" value="1"/>
</dbReference>
<protein>
    <recommendedName>
        <fullName evidence="1">diguanylate cyclase</fullName>
        <ecNumber evidence="1">2.7.7.65</ecNumber>
    </recommendedName>
</protein>
<dbReference type="PROSITE" id="PS50113">
    <property type="entry name" value="PAC"/>
    <property type="match status" value="1"/>
</dbReference>
<dbReference type="InterPro" id="IPR043128">
    <property type="entry name" value="Rev_trsase/Diguanyl_cyclase"/>
</dbReference>
<dbReference type="PANTHER" id="PTHR45138">
    <property type="entry name" value="REGULATORY COMPONENTS OF SENSORY TRANSDUCTION SYSTEM"/>
    <property type="match status" value="1"/>
</dbReference>
<comment type="catalytic activity">
    <reaction evidence="2">
        <text>2 GTP = 3',3'-c-di-GMP + 2 diphosphate</text>
        <dbReference type="Rhea" id="RHEA:24898"/>
        <dbReference type="ChEBI" id="CHEBI:33019"/>
        <dbReference type="ChEBI" id="CHEBI:37565"/>
        <dbReference type="ChEBI" id="CHEBI:58805"/>
        <dbReference type="EC" id="2.7.7.65"/>
    </reaction>
</comment>
<dbReference type="InterPro" id="IPR050469">
    <property type="entry name" value="Diguanylate_Cyclase"/>
</dbReference>
<dbReference type="FunFam" id="3.30.70.270:FF:000001">
    <property type="entry name" value="Diguanylate cyclase domain protein"/>
    <property type="match status" value="1"/>
</dbReference>
<dbReference type="Proteomes" id="UP000270342">
    <property type="component" value="Unassembled WGS sequence"/>
</dbReference>
<dbReference type="InterPro" id="IPR029787">
    <property type="entry name" value="Nucleotide_cyclase"/>
</dbReference>
<dbReference type="GO" id="GO:0043709">
    <property type="term" value="P:cell adhesion involved in single-species biofilm formation"/>
    <property type="evidence" value="ECO:0007669"/>
    <property type="project" value="TreeGrafter"/>
</dbReference>
<evidence type="ECO:0000259" key="5">
    <source>
        <dbReference type="PROSITE" id="PS50887"/>
    </source>
</evidence>
<dbReference type="GO" id="GO:1902201">
    <property type="term" value="P:negative regulation of bacterial-type flagellum-dependent cell motility"/>
    <property type="evidence" value="ECO:0007669"/>
    <property type="project" value="TreeGrafter"/>
</dbReference>
<name>A0A494XVU0_9BURK</name>
<sequence length="586" mass="65377">MVEPFHRYAAESTADATTRSAESSRGSDHDRVSPAPLVSALQIPACCFDQAGDVISINDAWVTYAGLSGEALSQRQWIELIEAEHRYDALSALRAVPAFSDRTEIKCRLDTRHAEARWFVVHLHRLDAAWLCTCTDIHDLMANTRELEHRASMQTDMLNVSVDCIKLIAPNGTLLHMNRAGCLALGVGEDSGFGMPWLPLLPEDIWVQGEAALNIARTGQFSRFPGRSVVPGQPPQYWDNMLTPILSATGNTTAIMCVSREVTRERAALDSVQRSEERLAIAARVGGLGVWDYDIALDVLHCDENWYRIVGRDPNTPIVSIDAFRPLIHPDDVDKATEVEKTAKELIASGQDYGIEFRVVRPSGEIRWVRSVAYLQQEDGVARRAVGFMVDITDARRAELALRDENRLLEDEKASWRRQSLEDSLTGIANRRHLNEALDRICRGEARSGTRIGITLIDIDYFKRYNDRYGHPAGDRALRLVATALQACCRQSDFVARYGGEEFMIVWQDIKNPVPLLESVGNAIRRLDIAHDASPTGQITVSCGCAVFDATHPNLSAAWLIQQSDEALYEAKSLGRNRYVVREIGR</sequence>
<dbReference type="GO" id="GO:0052621">
    <property type="term" value="F:diguanylate cyclase activity"/>
    <property type="evidence" value="ECO:0007669"/>
    <property type="project" value="UniProtKB-EC"/>
</dbReference>
<dbReference type="InterPro" id="IPR000700">
    <property type="entry name" value="PAS-assoc_C"/>
</dbReference>
<dbReference type="SMART" id="SM00086">
    <property type="entry name" value="PAC"/>
    <property type="match status" value="1"/>
</dbReference>
<dbReference type="GO" id="GO:0005886">
    <property type="term" value="C:plasma membrane"/>
    <property type="evidence" value="ECO:0007669"/>
    <property type="project" value="TreeGrafter"/>
</dbReference>
<dbReference type="InterPro" id="IPR000160">
    <property type="entry name" value="GGDEF_dom"/>
</dbReference>
<dbReference type="AlphaFoldDB" id="A0A494XVU0"/>
<dbReference type="PANTHER" id="PTHR45138:SF9">
    <property type="entry name" value="DIGUANYLATE CYCLASE DGCM-RELATED"/>
    <property type="match status" value="1"/>
</dbReference>
<dbReference type="EMBL" id="RBZU01000005">
    <property type="protein sequence ID" value="RKP54688.1"/>
    <property type="molecule type" value="Genomic_DNA"/>
</dbReference>
<dbReference type="InterPro" id="IPR001610">
    <property type="entry name" value="PAC"/>
</dbReference>
<accession>A0A494XVU0</accession>
<dbReference type="CDD" id="cd00130">
    <property type="entry name" value="PAS"/>
    <property type="match status" value="2"/>
</dbReference>
<evidence type="ECO:0000313" key="7">
    <source>
        <dbReference type="Proteomes" id="UP000270342"/>
    </source>
</evidence>
<proteinExistence type="predicted"/>
<gene>
    <name evidence="6" type="ORF">D7S86_13645</name>
</gene>
<feature type="domain" description="GGDEF" evidence="5">
    <location>
        <begin position="450"/>
        <end position="584"/>
    </location>
</feature>
<dbReference type="SUPFAM" id="SSF55073">
    <property type="entry name" value="Nucleotide cyclase"/>
    <property type="match status" value="1"/>
</dbReference>
<feature type="domain" description="PAC" evidence="4">
    <location>
        <begin position="353"/>
        <end position="404"/>
    </location>
</feature>
<reference evidence="6 7" key="1">
    <citation type="submission" date="2018-10" db="EMBL/GenBank/DDBJ databases">
        <title>Robbsia sp. DHC34, isolated from soil.</title>
        <authorList>
            <person name="Gao Z.-H."/>
            <person name="Qiu L.-H."/>
        </authorList>
    </citation>
    <scope>NUCLEOTIDE SEQUENCE [LARGE SCALE GENOMIC DNA]</scope>
    <source>
        <strain evidence="6 7">DHC34</strain>
    </source>
</reference>
<evidence type="ECO:0000256" key="2">
    <source>
        <dbReference type="ARBA" id="ARBA00034247"/>
    </source>
</evidence>
<dbReference type="NCBIfam" id="TIGR00254">
    <property type="entry name" value="GGDEF"/>
    <property type="match status" value="1"/>
</dbReference>
<comment type="caution">
    <text evidence="6">The sequence shown here is derived from an EMBL/GenBank/DDBJ whole genome shotgun (WGS) entry which is preliminary data.</text>
</comment>
<organism evidence="6 7">
    <name type="scientific">Pararobbsia silviterrae</name>
    <dbReference type="NCBI Taxonomy" id="1792498"/>
    <lineage>
        <taxon>Bacteria</taxon>
        <taxon>Pseudomonadati</taxon>
        <taxon>Pseudomonadota</taxon>
        <taxon>Betaproteobacteria</taxon>
        <taxon>Burkholderiales</taxon>
        <taxon>Burkholderiaceae</taxon>
        <taxon>Pararobbsia</taxon>
    </lineage>
</organism>
<dbReference type="InterPro" id="IPR013655">
    <property type="entry name" value="PAS_fold_3"/>
</dbReference>
<feature type="compositionally biased region" description="Polar residues" evidence="3">
    <location>
        <begin position="14"/>
        <end position="24"/>
    </location>
</feature>
<dbReference type="SMART" id="SM00267">
    <property type="entry name" value="GGDEF"/>
    <property type="match status" value="1"/>
</dbReference>
<evidence type="ECO:0000256" key="3">
    <source>
        <dbReference type="SAM" id="MobiDB-lite"/>
    </source>
</evidence>
<evidence type="ECO:0000313" key="6">
    <source>
        <dbReference type="EMBL" id="RKP54688.1"/>
    </source>
</evidence>
<evidence type="ECO:0000256" key="1">
    <source>
        <dbReference type="ARBA" id="ARBA00012528"/>
    </source>
</evidence>
<dbReference type="InterPro" id="IPR000014">
    <property type="entry name" value="PAS"/>
</dbReference>